<feature type="transmembrane region" description="Helical" evidence="6">
    <location>
        <begin position="104"/>
        <end position="126"/>
    </location>
</feature>
<reference evidence="8 9" key="1">
    <citation type="journal article" date="2009" name="Stand. Genomic Sci.">
        <title>Complete genome sequence of Pirellula staleyi type strain (ATCC 27377).</title>
        <authorList>
            <person name="Clum A."/>
            <person name="Tindall B.J."/>
            <person name="Sikorski J."/>
            <person name="Ivanova N."/>
            <person name="Mavrommatis K."/>
            <person name="Lucas S."/>
            <person name="Glavina del Rio T."/>
            <person name="Nolan M."/>
            <person name="Chen F."/>
            <person name="Tice H."/>
            <person name="Pitluck S."/>
            <person name="Cheng J.F."/>
            <person name="Chertkov O."/>
            <person name="Brettin T."/>
            <person name="Han C."/>
            <person name="Detter J.C."/>
            <person name="Kuske C."/>
            <person name="Bruce D."/>
            <person name="Goodwin L."/>
            <person name="Ovchinikova G."/>
            <person name="Pati A."/>
            <person name="Mikhailova N."/>
            <person name="Chen A."/>
            <person name="Palaniappan K."/>
            <person name="Land M."/>
            <person name="Hauser L."/>
            <person name="Chang Y.J."/>
            <person name="Jeffries C.D."/>
            <person name="Chain P."/>
            <person name="Rohde M."/>
            <person name="Goker M."/>
            <person name="Bristow J."/>
            <person name="Eisen J.A."/>
            <person name="Markowitz V."/>
            <person name="Hugenholtz P."/>
            <person name="Kyrpides N.C."/>
            <person name="Klenk H.P."/>
            <person name="Lapidus A."/>
        </authorList>
    </citation>
    <scope>NUCLEOTIDE SEQUENCE [LARGE SCALE GENOMIC DNA]</scope>
    <source>
        <strain evidence="9">ATCC 27377 / DSM 6068 / ICPB 4128</strain>
    </source>
</reference>
<keyword evidence="3 6" id="KW-0812">Transmembrane</keyword>
<name>D2QWG5_PIRSD</name>
<feature type="transmembrane region" description="Helical" evidence="6">
    <location>
        <begin position="64"/>
        <end position="84"/>
    </location>
</feature>
<evidence type="ECO:0000313" key="9">
    <source>
        <dbReference type="Proteomes" id="UP000001887"/>
    </source>
</evidence>
<keyword evidence="2" id="KW-1003">Cell membrane</keyword>
<dbReference type="Pfam" id="PF02656">
    <property type="entry name" value="DUF202"/>
    <property type="match status" value="1"/>
</dbReference>
<dbReference type="AlphaFoldDB" id="D2QWG5"/>
<keyword evidence="4 6" id="KW-1133">Transmembrane helix</keyword>
<accession>D2QWG5</accession>
<evidence type="ECO:0000256" key="2">
    <source>
        <dbReference type="ARBA" id="ARBA00022475"/>
    </source>
</evidence>
<sequence length="129" mass="14347">MASDPASDPRDPRIYLAAERTFLAWIRTSLALMGFGFVIARFGWFVRVTLQIPEQATGWQPSLVLGSVLLLLGVAVCIYSAWRFDSHLAAIDRGDFRQKFSSRFAWAMSLALLVIGLLALLGIYLLPSK</sequence>
<dbReference type="InterPro" id="IPR052053">
    <property type="entry name" value="IM_YidH-like"/>
</dbReference>
<dbReference type="HOGENOM" id="CLU_053359_6_3_0"/>
<evidence type="ECO:0000256" key="6">
    <source>
        <dbReference type="SAM" id="Phobius"/>
    </source>
</evidence>
<dbReference type="eggNOG" id="COG2149">
    <property type="taxonomic scope" value="Bacteria"/>
</dbReference>
<evidence type="ECO:0000313" key="8">
    <source>
        <dbReference type="EMBL" id="ADB17768.1"/>
    </source>
</evidence>
<keyword evidence="9" id="KW-1185">Reference proteome</keyword>
<dbReference type="KEGG" id="psl:Psta_3104"/>
<dbReference type="EMBL" id="CP001848">
    <property type="protein sequence ID" value="ADB17768.1"/>
    <property type="molecule type" value="Genomic_DNA"/>
</dbReference>
<dbReference type="GO" id="GO:0005886">
    <property type="term" value="C:plasma membrane"/>
    <property type="evidence" value="ECO:0007669"/>
    <property type="project" value="UniProtKB-SubCell"/>
</dbReference>
<dbReference type="PANTHER" id="PTHR34187">
    <property type="entry name" value="FGR18P"/>
    <property type="match status" value="1"/>
</dbReference>
<feature type="transmembrane region" description="Helical" evidence="6">
    <location>
        <begin position="21"/>
        <end position="44"/>
    </location>
</feature>
<gene>
    <name evidence="8" type="ordered locus">Psta_3104</name>
</gene>
<dbReference type="Proteomes" id="UP000001887">
    <property type="component" value="Chromosome"/>
</dbReference>
<organism evidence="8 9">
    <name type="scientific">Pirellula staleyi (strain ATCC 27377 / DSM 6068 / ICPB 4128)</name>
    <name type="common">Pirella staleyi</name>
    <dbReference type="NCBI Taxonomy" id="530564"/>
    <lineage>
        <taxon>Bacteria</taxon>
        <taxon>Pseudomonadati</taxon>
        <taxon>Planctomycetota</taxon>
        <taxon>Planctomycetia</taxon>
        <taxon>Pirellulales</taxon>
        <taxon>Pirellulaceae</taxon>
        <taxon>Pirellula</taxon>
    </lineage>
</organism>
<evidence type="ECO:0000259" key="7">
    <source>
        <dbReference type="Pfam" id="PF02656"/>
    </source>
</evidence>
<keyword evidence="5 6" id="KW-0472">Membrane</keyword>
<dbReference type="PANTHER" id="PTHR34187:SF2">
    <property type="entry name" value="DUF202 DOMAIN-CONTAINING PROTEIN"/>
    <property type="match status" value="1"/>
</dbReference>
<protein>
    <recommendedName>
        <fullName evidence="7">DUF202 domain-containing protein</fullName>
    </recommendedName>
</protein>
<dbReference type="InterPro" id="IPR003807">
    <property type="entry name" value="DUF202"/>
</dbReference>
<feature type="domain" description="DUF202" evidence="7">
    <location>
        <begin position="13"/>
        <end position="85"/>
    </location>
</feature>
<evidence type="ECO:0000256" key="5">
    <source>
        <dbReference type="ARBA" id="ARBA00023136"/>
    </source>
</evidence>
<evidence type="ECO:0000256" key="1">
    <source>
        <dbReference type="ARBA" id="ARBA00004651"/>
    </source>
</evidence>
<proteinExistence type="predicted"/>
<evidence type="ECO:0000256" key="4">
    <source>
        <dbReference type="ARBA" id="ARBA00022989"/>
    </source>
</evidence>
<dbReference type="OrthoDB" id="582337at2"/>
<comment type="subcellular location">
    <subcellularLocation>
        <location evidence="1">Cell membrane</location>
        <topology evidence="1">Multi-pass membrane protein</topology>
    </subcellularLocation>
</comment>
<evidence type="ECO:0000256" key="3">
    <source>
        <dbReference type="ARBA" id="ARBA00022692"/>
    </source>
</evidence>